<dbReference type="EMBL" id="PGCJ01001434">
    <property type="protein sequence ID" value="PLW05463.1"/>
    <property type="molecule type" value="Genomic_DNA"/>
</dbReference>
<name>A0A2N5RWX2_9BASI</name>
<organism evidence="1 2">
    <name type="scientific">Puccinia coronata f. sp. avenae</name>
    <dbReference type="NCBI Taxonomy" id="200324"/>
    <lineage>
        <taxon>Eukaryota</taxon>
        <taxon>Fungi</taxon>
        <taxon>Dikarya</taxon>
        <taxon>Basidiomycota</taxon>
        <taxon>Pucciniomycotina</taxon>
        <taxon>Pucciniomycetes</taxon>
        <taxon>Pucciniales</taxon>
        <taxon>Pucciniaceae</taxon>
        <taxon>Puccinia</taxon>
    </lineage>
</organism>
<dbReference type="Proteomes" id="UP000235388">
    <property type="component" value="Unassembled WGS sequence"/>
</dbReference>
<evidence type="ECO:0000313" key="1">
    <source>
        <dbReference type="EMBL" id="PLW05463.1"/>
    </source>
</evidence>
<sequence length="87" mass="9637">MAASDSTTSMADILDTIPSSLDTTGIVQLMPPGPDSNYSDWSFVVTLYLCSLKLCHVIESVEPKDRPASWTYMKPLFREDVCTGFNK</sequence>
<proteinExistence type="predicted"/>
<protein>
    <submittedName>
        <fullName evidence="1">Uncharacterized protein</fullName>
    </submittedName>
</protein>
<dbReference type="AlphaFoldDB" id="A0A2N5RWX2"/>
<gene>
    <name evidence="1" type="ORF">PCANC_28564</name>
</gene>
<keyword evidence="2" id="KW-1185">Reference proteome</keyword>
<accession>A0A2N5RWX2</accession>
<evidence type="ECO:0000313" key="2">
    <source>
        <dbReference type="Proteomes" id="UP000235388"/>
    </source>
</evidence>
<comment type="caution">
    <text evidence="1">The sequence shown here is derived from an EMBL/GenBank/DDBJ whole genome shotgun (WGS) entry which is preliminary data.</text>
</comment>
<reference evidence="1 2" key="1">
    <citation type="submission" date="2017-11" db="EMBL/GenBank/DDBJ databases">
        <title>De novo assembly and phasing of dikaryotic genomes from two isolates of Puccinia coronata f. sp. avenae, the causal agent of oat crown rust.</title>
        <authorList>
            <person name="Miller M.E."/>
            <person name="Zhang Y."/>
            <person name="Omidvar V."/>
            <person name="Sperschneider J."/>
            <person name="Schwessinger B."/>
            <person name="Raley C."/>
            <person name="Palmer J.M."/>
            <person name="Garnica D."/>
            <person name="Upadhyaya N."/>
            <person name="Rathjen J."/>
            <person name="Taylor J.M."/>
            <person name="Park R.F."/>
            <person name="Dodds P.N."/>
            <person name="Hirsch C.D."/>
            <person name="Kianian S.F."/>
            <person name="Figueroa M."/>
        </authorList>
    </citation>
    <scope>NUCLEOTIDE SEQUENCE [LARGE SCALE GENOMIC DNA]</scope>
    <source>
        <strain evidence="1">12NC29</strain>
    </source>
</reference>
<dbReference type="OrthoDB" id="10547477at2759"/>